<dbReference type="GO" id="GO:0004017">
    <property type="term" value="F:AMP kinase activity"/>
    <property type="evidence" value="ECO:0007669"/>
    <property type="project" value="InterPro"/>
</dbReference>
<evidence type="ECO:0000256" key="3">
    <source>
        <dbReference type="ARBA" id="ARBA00022679"/>
    </source>
</evidence>
<dbReference type="InterPro" id="IPR027417">
    <property type="entry name" value="P-loop_NTPase"/>
</dbReference>
<reference evidence="9" key="2">
    <citation type="submission" date="2012-11" db="EMBL/GenBank/DDBJ databases">
        <authorList>
            <person name="Kuo A."/>
            <person name="Curtis B.A."/>
            <person name="Tanifuji G."/>
            <person name="Burki F."/>
            <person name="Gruber A."/>
            <person name="Irimia M."/>
            <person name="Maruyama S."/>
            <person name="Arias M.C."/>
            <person name="Ball S.G."/>
            <person name="Gile G.H."/>
            <person name="Hirakawa Y."/>
            <person name="Hopkins J.F."/>
            <person name="Rensing S.A."/>
            <person name="Schmutz J."/>
            <person name="Symeonidi A."/>
            <person name="Elias M."/>
            <person name="Eveleigh R.J."/>
            <person name="Herman E.K."/>
            <person name="Klute M.J."/>
            <person name="Nakayama T."/>
            <person name="Obornik M."/>
            <person name="Reyes-Prieto A."/>
            <person name="Armbrust E.V."/>
            <person name="Aves S.J."/>
            <person name="Beiko R.G."/>
            <person name="Coutinho P."/>
            <person name="Dacks J.B."/>
            <person name="Durnford D.G."/>
            <person name="Fast N.M."/>
            <person name="Green B.R."/>
            <person name="Grisdale C."/>
            <person name="Hempe F."/>
            <person name="Henrissat B."/>
            <person name="Hoppner M.P."/>
            <person name="Ishida K.-I."/>
            <person name="Kim E."/>
            <person name="Koreny L."/>
            <person name="Kroth P.G."/>
            <person name="Liu Y."/>
            <person name="Malik S.-B."/>
            <person name="Maier U.G."/>
            <person name="McRose D."/>
            <person name="Mock T."/>
            <person name="Neilson J.A."/>
            <person name="Onodera N.T."/>
            <person name="Poole A.M."/>
            <person name="Pritham E.J."/>
            <person name="Richards T.A."/>
            <person name="Rocap G."/>
            <person name="Roy S.W."/>
            <person name="Sarai C."/>
            <person name="Schaack S."/>
            <person name="Shirato S."/>
            <person name="Slamovits C.H."/>
            <person name="Spencer D.F."/>
            <person name="Suzuki S."/>
            <person name="Worden A.Z."/>
            <person name="Zauner S."/>
            <person name="Barry K."/>
            <person name="Bell C."/>
            <person name="Bharti A.K."/>
            <person name="Crow J.A."/>
            <person name="Grimwood J."/>
            <person name="Kramer R."/>
            <person name="Lindquist E."/>
            <person name="Lucas S."/>
            <person name="Salamov A."/>
            <person name="McFadden G.I."/>
            <person name="Lane C.E."/>
            <person name="Keeling P.J."/>
            <person name="Gray M.W."/>
            <person name="Grigoriev I.V."/>
            <person name="Archibald J.M."/>
        </authorList>
    </citation>
    <scope>NUCLEOTIDE SEQUENCE</scope>
    <source>
        <strain evidence="9">CCMP2712</strain>
    </source>
</reference>
<dbReference type="InterPro" id="IPR006259">
    <property type="entry name" value="Adenyl_kin_sub"/>
</dbReference>
<organism evidence="8 9">
    <name type="scientific">Guillardia theta (strain CCMP2712)</name>
    <name type="common">Cryptophyte</name>
    <dbReference type="NCBI Taxonomy" id="905079"/>
    <lineage>
        <taxon>Eukaryota</taxon>
        <taxon>Cryptophyceae</taxon>
        <taxon>Pyrenomonadales</taxon>
        <taxon>Geminigeraceae</taxon>
        <taxon>Guillardia</taxon>
    </lineage>
</organism>
<feature type="domain" description="Adenylate kinase active site lid" evidence="7">
    <location>
        <begin position="115"/>
        <end position="160"/>
    </location>
</feature>
<dbReference type="HAMAP" id="MF_00235">
    <property type="entry name" value="Adenylate_kinase_Adk"/>
    <property type="match status" value="1"/>
</dbReference>
<dbReference type="OMA" id="VYHEQTA"/>
<evidence type="ECO:0000256" key="1">
    <source>
        <dbReference type="ARBA" id="ARBA00004229"/>
    </source>
</evidence>
<evidence type="ECO:0000256" key="6">
    <source>
        <dbReference type="RuleBase" id="RU003330"/>
    </source>
</evidence>
<dbReference type="Pfam" id="PF05191">
    <property type="entry name" value="ADK_lid"/>
    <property type="match status" value="1"/>
</dbReference>
<dbReference type="Pfam" id="PF00406">
    <property type="entry name" value="ADK"/>
    <property type="match status" value="1"/>
</dbReference>
<evidence type="ECO:0000256" key="2">
    <source>
        <dbReference type="ARBA" id="ARBA00007220"/>
    </source>
</evidence>
<dbReference type="PANTHER" id="PTHR23359">
    <property type="entry name" value="NUCLEOTIDE KINASE"/>
    <property type="match status" value="1"/>
</dbReference>
<evidence type="ECO:0000313" key="8">
    <source>
        <dbReference type="EnsemblProtists" id="EKX37616"/>
    </source>
</evidence>
<dbReference type="EnsemblProtists" id="EKX37616">
    <property type="protein sequence ID" value="EKX37616"/>
    <property type="gene ID" value="GUITHDRAFT_154931"/>
</dbReference>
<dbReference type="CDD" id="cd01428">
    <property type="entry name" value="ADK"/>
    <property type="match status" value="1"/>
</dbReference>
<dbReference type="NCBIfam" id="TIGR01351">
    <property type="entry name" value="adk"/>
    <property type="match status" value="1"/>
</dbReference>
<protein>
    <recommendedName>
        <fullName evidence="7">Adenylate kinase active site lid domain-containing protein</fullName>
    </recommendedName>
</protein>
<comment type="subcellular location">
    <subcellularLocation>
        <location evidence="1">Plastid</location>
        <location evidence="1">Chloroplast</location>
    </subcellularLocation>
</comment>
<dbReference type="InterPro" id="IPR000850">
    <property type="entry name" value="Adenylat/UMP-CMP_kin"/>
</dbReference>
<dbReference type="SUPFAM" id="SSF57774">
    <property type="entry name" value="Microbial and mitochondrial ADK, insert 'zinc finger' domain"/>
    <property type="match status" value="1"/>
</dbReference>
<name>A0A0C3T128_GUITC</name>
<keyword evidence="3 6" id="KW-0808">Transferase</keyword>
<dbReference type="InterPro" id="IPR036193">
    <property type="entry name" value="ADK_active_lid_dom_sf"/>
</dbReference>
<keyword evidence="9" id="KW-1185">Reference proteome</keyword>
<reference evidence="9" key="1">
    <citation type="journal article" date="2012" name="Nature">
        <title>Algal genomes reveal evolutionary mosaicism and the fate of nucleomorphs.</title>
        <authorList>
            <consortium name="DOE Joint Genome Institute"/>
            <person name="Curtis B.A."/>
            <person name="Tanifuji G."/>
            <person name="Burki F."/>
            <person name="Gruber A."/>
            <person name="Irimia M."/>
            <person name="Maruyama S."/>
            <person name="Arias M.C."/>
            <person name="Ball S.G."/>
            <person name="Gile G.H."/>
            <person name="Hirakawa Y."/>
            <person name="Hopkins J.F."/>
            <person name="Kuo A."/>
            <person name="Rensing S.A."/>
            <person name="Schmutz J."/>
            <person name="Symeonidi A."/>
            <person name="Elias M."/>
            <person name="Eveleigh R.J."/>
            <person name="Herman E.K."/>
            <person name="Klute M.J."/>
            <person name="Nakayama T."/>
            <person name="Obornik M."/>
            <person name="Reyes-Prieto A."/>
            <person name="Armbrust E.V."/>
            <person name="Aves S.J."/>
            <person name="Beiko R.G."/>
            <person name="Coutinho P."/>
            <person name="Dacks J.B."/>
            <person name="Durnford D.G."/>
            <person name="Fast N.M."/>
            <person name="Green B.R."/>
            <person name="Grisdale C.J."/>
            <person name="Hempel F."/>
            <person name="Henrissat B."/>
            <person name="Hoppner M.P."/>
            <person name="Ishida K."/>
            <person name="Kim E."/>
            <person name="Koreny L."/>
            <person name="Kroth P.G."/>
            <person name="Liu Y."/>
            <person name="Malik S.B."/>
            <person name="Maier U.G."/>
            <person name="McRose D."/>
            <person name="Mock T."/>
            <person name="Neilson J.A."/>
            <person name="Onodera N.T."/>
            <person name="Poole A.M."/>
            <person name="Pritham E.J."/>
            <person name="Richards T.A."/>
            <person name="Rocap G."/>
            <person name="Roy S.W."/>
            <person name="Sarai C."/>
            <person name="Schaack S."/>
            <person name="Shirato S."/>
            <person name="Slamovits C.H."/>
            <person name="Spencer D.F."/>
            <person name="Suzuki S."/>
            <person name="Worden A.Z."/>
            <person name="Zauner S."/>
            <person name="Barry K."/>
            <person name="Bell C."/>
            <person name="Bharti A.K."/>
            <person name="Crow J.A."/>
            <person name="Grimwood J."/>
            <person name="Kramer R."/>
            <person name="Lindquist E."/>
            <person name="Lucas S."/>
            <person name="Salamov A."/>
            <person name="McFadden G.I."/>
            <person name="Lane C.E."/>
            <person name="Keeling P.J."/>
            <person name="Gray M.W."/>
            <person name="Grigoriev I.V."/>
            <person name="Archibald J.M."/>
        </authorList>
    </citation>
    <scope>NUCLEOTIDE SEQUENCE</scope>
    <source>
        <strain evidence="9">CCMP2712</strain>
    </source>
</reference>
<dbReference type="InterPro" id="IPR033690">
    <property type="entry name" value="Adenylat_kinase_CS"/>
</dbReference>
<evidence type="ECO:0000256" key="4">
    <source>
        <dbReference type="ARBA" id="ARBA00022741"/>
    </source>
</evidence>
<comment type="similarity">
    <text evidence="2 6">Belongs to the adenylate kinase family.</text>
</comment>
<keyword evidence="4" id="KW-0547">Nucleotide-binding</keyword>
<dbReference type="PRINTS" id="PR00094">
    <property type="entry name" value="ADENYLTKNASE"/>
</dbReference>
<dbReference type="AlphaFoldDB" id="A0A0C3T128"/>
<reference evidence="8" key="3">
    <citation type="submission" date="2015-06" db="UniProtKB">
        <authorList>
            <consortium name="EnsemblProtists"/>
        </authorList>
    </citation>
    <scope>IDENTIFICATION</scope>
</reference>
<dbReference type="FunFam" id="3.40.50.300:FF:000106">
    <property type="entry name" value="Adenylate kinase mitochondrial"/>
    <property type="match status" value="1"/>
</dbReference>
<evidence type="ECO:0000256" key="5">
    <source>
        <dbReference type="ARBA" id="ARBA00022777"/>
    </source>
</evidence>
<sequence>MGTHGPKIVESRNIPQLSTGDMLRAAVAAGTDVGKKAKAIMDSGGLVTDEIVIGIIKDEIAKPECQNGFILDGFPRTLAQANALDQMLAARGEKVNCVIALEVPDSVLEERICGRWIHKASGRSYHVKFAPPKSLPAGAKPSASNMKDDMTGEALMQRSDDTAEALKKRLSSYHAETVPILKHYEPAGIVTRCNANQAMDKVWGEIEGALNKTSSGSWSWKSLAFMTLQAAFVYAVCSKRFNLKLV</sequence>
<dbReference type="GO" id="GO:0009507">
    <property type="term" value="C:chloroplast"/>
    <property type="evidence" value="ECO:0007669"/>
    <property type="project" value="UniProtKB-SubCell"/>
</dbReference>
<dbReference type="Proteomes" id="UP000011087">
    <property type="component" value="Unassembled WGS sequence"/>
</dbReference>
<dbReference type="NCBIfam" id="NF001381">
    <property type="entry name" value="PRK00279.1-3"/>
    <property type="match status" value="1"/>
</dbReference>
<accession>A0A0C3T128</accession>
<dbReference type="SUPFAM" id="SSF52540">
    <property type="entry name" value="P-loop containing nucleoside triphosphate hydrolases"/>
    <property type="match status" value="1"/>
</dbReference>
<dbReference type="PROSITE" id="PS00113">
    <property type="entry name" value="ADENYLATE_KINASE"/>
    <property type="match status" value="1"/>
</dbReference>
<proteinExistence type="inferred from homology"/>
<dbReference type="GO" id="GO:0005524">
    <property type="term" value="F:ATP binding"/>
    <property type="evidence" value="ECO:0007669"/>
    <property type="project" value="InterPro"/>
</dbReference>
<evidence type="ECO:0000259" key="7">
    <source>
        <dbReference type="Pfam" id="PF05191"/>
    </source>
</evidence>
<keyword evidence="5 6" id="KW-0418">Kinase</keyword>
<evidence type="ECO:0000313" key="9">
    <source>
        <dbReference type="Proteomes" id="UP000011087"/>
    </source>
</evidence>
<dbReference type="Gene3D" id="3.40.50.300">
    <property type="entry name" value="P-loop containing nucleotide triphosphate hydrolases"/>
    <property type="match status" value="1"/>
</dbReference>
<dbReference type="InterPro" id="IPR007862">
    <property type="entry name" value="Adenylate_kinase_lid-dom"/>
</dbReference>